<keyword evidence="15" id="KW-1185">Reference proteome</keyword>
<evidence type="ECO:0000256" key="7">
    <source>
        <dbReference type="ARBA" id="ARBA00023128"/>
    </source>
</evidence>
<evidence type="ECO:0000256" key="11">
    <source>
        <dbReference type="ARBA" id="ARBA00041372"/>
    </source>
</evidence>
<reference evidence="14" key="1">
    <citation type="submission" date="2023-04" db="EMBL/GenBank/DDBJ databases">
        <title>Candida boidinii NBRC 10035.</title>
        <authorList>
            <person name="Ichikawa N."/>
            <person name="Sato H."/>
            <person name="Tonouchi N."/>
        </authorList>
    </citation>
    <scope>NUCLEOTIDE SEQUENCE</scope>
    <source>
        <strain evidence="14">NBRC 10035</strain>
    </source>
</reference>
<keyword evidence="7" id="KW-0496">Mitochondrion</keyword>
<keyword evidence="6" id="KW-0249">Electron transport</keyword>
<dbReference type="Proteomes" id="UP001165120">
    <property type="component" value="Unassembled WGS sequence"/>
</dbReference>
<name>A0A9W6T8W3_CANBO</name>
<dbReference type="GO" id="GO:0046872">
    <property type="term" value="F:metal ion binding"/>
    <property type="evidence" value="ECO:0007669"/>
    <property type="project" value="InterPro"/>
</dbReference>
<dbReference type="GO" id="GO:0005743">
    <property type="term" value="C:mitochondrial inner membrane"/>
    <property type="evidence" value="ECO:0007669"/>
    <property type="project" value="UniProtKB-SubCell"/>
</dbReference>
<dbReference type="PANTHER" id="PTHR11851:SF209">
    <property type="entry name" value="CYTOCHROME B-C1 COMPLEX SUBUNIT 2, MITOCHONDRIAL"/>
    <property type="match status" value="1"/>
</dbReference>
<dbReference type="Pfam" id="PF00675">
    <property type="entry name" value="Peptidase_M16"/>
    <property type="match status" value="1"/>
</dbReference>
<sequence>MLSRVSTRSFSTSIPKAIKISTKPSDSLVSTLKVVVNNAGSKSSVVGLPHLLSASTFLNTETKSGLRLKREAELLGGEYTSTVTRDAIVLEAKFLKEALPYFVNALGSTLTEAQYKTYQIAEVALPFAKYTYESASSSPSFKASEELHAISFRKGLGNPLYFDGSKSYSSEDVASFAKSVFTSENVEIIAEGVVEEDLTKFVAESPLASLPSGSTKSTPAKLYTGAQTRIRAAGPTVGAIGIPVASSDAATYALVAAYLKASIPSTISAKVESKLLTYADASLLSFTVESSNASEVASALSSAVSSLKNASSLSKYSKLAALDTAGSIDLSSAASSIKAPAFNLVVVGDVDAVPYAEEL</sequence>
<dbReference type="SUPFAM" id="SSF63411">
    <property type="entry name" value="LuxS/MPP-like metallohydrolase"/>
    <property type="match status" value="2"/>
</dbReference>
<evidence type="ECO:0000256" key="1">
    <source>
        <dbReference type="ARBA" id="ARBA00004443"/>
    </source>
</evidence>
<dbReference type="Gene3D" id="3.30.830.10">
    <property type="entry name" value="Metalloenzyme, LuxS/M16 peptidase-like"/>
    <property type="match status" value="2"/>
</dbReference>
<evidence type="ECO:0000256" key="12">
    <source>
        <dbReference type="ARBA" id="ARBA00041778"/>
    </source>
</evidence>
<feature type="domain" description="Peptidase M16 N-terminal" evidence="13">
    <location>
        <begin position="30"/>
        <end position="161"/>
    </location>
</feature>
<dbReference type="InterPro" id="IPR011765">
    <property type="entry name" value="Pept_M16_N"/>
</dbReference>
<evidence type="ECO:0000256" key="10">
    <source>
        <dbReference type="ARBA" id="ARBA00040751"/>
    </source>
</evidence>
<dbReference type="InterPro" id="IPR011249">
    <property type="entry name" value="Metalloenz_LuxS/M16"/>
</dbReference>
<dbReference type="InterPro" id="IPR050361">
    <property type="entry name" value="MPP/UQCRC_Complex"/>
</dbReference>
<keyword evidence="4" id="KW-0999">Mitochondrion inner membrane</keyword>
<proteinExistence type="inferred from homology"/>
<organism evidence="14 15">
    <name type="scientific">Candida boidinii</name>
    <name type="common">Yeast</name>
    <dbReference type="NCBI Taxonomy" id="5477"/>
    <lineage>
        <taxon>Eukaryota</taxon>
        <taxon>Fungi</taxon>
        <taxon>Dikarya</taxon>
        <taxon>Ascomycota</taxon>
        <taxon>Saccharomycotina</taxon>
        <taxon>Pichiomycetes</taxon>
        <taxon>Pichiales</taxon>
        <taxon>Pichiaceae</taxon>
        <taxon>Ogataea</taxon>
        <taxon>Ogataea/Candida clade</taxon>
    </lineage>
</organism>
<gene>
    <name evidence="14" type="ORF">Cboi02_000554300</name>
</gene>
<evidence type="ECO:0000313" key="14">
    <source>
        <dbReference type="EMBL" id="GME77481.1"/>
    </source>
</evidence>
<keyword evidence="3" id="KW-0679">Respiratory chain</keyword>
<evidence type="ECO:0000256" key="3">
    <source>
        <dbReference type="ARBA" id="ARBA00022660"/>
    </source>
</evidence>
<accession>A0A9W6T8W3</accession>
<comment type="caution">
    <text evidence="14">The sequence shown here is derived from an EMBL/GenBank/DDBJ whole genome shotgun (WGS) entry which is preliminary data.</text>
</comment>
<evidence type="ECO:0000256" key="2">
    <source>
        <dbReference type="ARBA" id="ARBA00022448"/>
    </source>
</evidence>
<comment type="subcellular location">
    <subcellularLocation>
        <location evidence="1">Mitochondrion inner membrane</location>
        <topology evidence="1">Peripheral membrane protein</topology>
        <orientation evidence="1">Matrix side</orientation>
    </subcellularLocation>
</comment>
<dbReference type="EMBL" id="BSXN01002737">
    <property type="protein sequence ID" value="GME77481.1"/>
    <property type="molecule type" value="Genomic_DNA"/>
</dbReference>
<evidence type="ECO:0000256" key="6">
    <source>
        <dbReference type="ARBA" id="ARBA00022982"/>
    </source>
</evidence>
<keyword evidence="5" id="KW-0809">Transit peptide</keyword>
<evidence type="ECO:0000256" key="5">
    <source>
        <dbReference type="ARBA" id="ARBA00022946"/>
    </source>
</evidence>
<evidence type="ECO:0000256" key="8">
    <source>
        <dbReference type="ARBA" id="ARBA00023136"/>
    </source>
</evidence>
<keyword evidence="8" id="KW-0472">Membrane</keyword>
<comment type="similarity">
    <text evidence="9">Belongs to the peptidase M16 family. UQCRC2/QCR2 subfamily.</text>
</comment>
<dbReference type="AlphaFoldDB" id="A0A9W6T8W3"/>
<protein>
    <recommendedName>
        <fullName evidence="10">Cytochrome b-c1 complex subunit 2, mitochondrial</fullName>
    </recommendedName>
    <alternativeName>
        <fullName evidence="12">Complex III subunit 2</fullName>
    </alternativeName>
    <alternativeName>
        <fullName evidence="11">Core protein II</fullName>
    </alternativeName>
</protein>
<evidence type="ECO:0000256" key="4">
    <source>
        <dbReference type="ARBA" id="ARBA00022792"/>
    </source>
</evidence>
<keyword evidence="2" id="KW-0813">Transport</keyword>
<evidence type="ECO:0000313" key="15">
    <source>
        <dbReference type="Proteomes" id="UP001165120"/>
    </source>
</evidence>
<evidence type="ECO:0000256" key="9">
    <source>
        <dbReference type="ARBA" id="ARBA00038146"/>
    </source>
</evidence>
<evidence type="ECO:0000259" key="13">
    <source>
        <dbReference type="Pfam" id="PF00675"/>
    </source>
</evidence>
<dbReference type="PANTHER" id="PTHR11851">
    <property type="entry name" value="METALLOPROTEASE"/>
    <property type="match status" value="1"/>
</dbReference>